<reference evidence="1 2" key="1">
    <citation type="submission" date="2019-03" db="EMBL/GenBank/DDBJ databases">
        <title>Single cell metagenomics reveals metabolic interactions within the superorganism composed of flagellate Streblomastix strix and complex community of Bacteroidetes bacteria on its surface.</title>
        <authorList>
            <person name="Treitli S.C."/>
            <person name="Kolisko M."/>
            <person name="Husnik F."/>
            <person name="Keeling P."/>
            <person name="Hampl V."/>
        </authorList>
    </citation>
    <scope>NUCLEOTIDE SEQUENCE [LARGE SCALE GENOMIC DNA]</scope>
    <source>
        <strain evidence="1">ST1C</strain>
    </source>
</reference>
<proteinExistence type="predicted"/>
<dbReference type="AlphaFoldDB" id="A0A5J4US59"/>
<dbReference type="EMBL" id="SNRW01013203">
    <property type="protein sequence ID" value="KAA6372892.1"/>
    <property type="molecule type" value="Genomic_DNA"/>
</dbReference>
<sequence>MNRWTRSLKDNIIIGISRSFVKTMKVHRIDMIAEYATHESLWNCCGSNWDERKVTYLGCGHPDSVTLLT</sequence>
<protein>
    <submittedName>
        <fullName evidence="1">Uncharacterized protein</fullName>
    </submittedName>
</protein>
<gene>
    <name evidence="1" type="ORF">EZS28_031581</name>
</gene>
<name>A0A5J4US59_9EUKA</name>
<organism evidence="1 2">
    <name type="scientific">Streblomastix strix</name>
    <dbReference type="NCBI Taxonomy" id="222440"/>
    <lineage>
        <taxon>Eukaryota</taxon>
        <taxon>Metamonada</taxon>
        <taxon>Preaxostyla</taxon>
        <taxon>Oxymonadida</taxon>
        <taxon>Streblomastigidae</taxon>
        <taxon>Streblomastix</taxon>
    </lineage>
</organism>
<evidence type="ECO:0000313" key="2">
    <source>
        <dbReference type="Proteomes" id="UP000324800"/>
    </source>
</evidence>
<accession>A0A5J4US59</accession>
<dbReference type="Proteomes" id="UP000324800">
    <property type="component" value="Unassembled WGS sequence"/>
</dbReference>
<evidence type="ECO:0000313" key="1">
    <source>
        <dbReference type="EMBL" id="KAA6372892.1"/>
    </source>
</evidence>
<comment type="caution">
    <text evidence="1">The sequence shown here is derived from an EMBL/GenBank/DDBJ whole genome shotgun (WGS) entry which is preliminary data.</text>
</comment>